<evidence type="ECO:0000313" key="6">
    <source>
        <dbReference type="Proteomes" id="UP000483820"/>
    </source>
</evidence>
<feature type="transmembrane region" description="Helical" evidence="3">
    <location>
        <begin position="812"/>
        <end position="836"/>
    </location>
</feature>
<dbReference type="SUPFAM" id="SSF52113">
    <property type="entry name" value="BRCT domain"/>
    <property type="match status" value="1"/>
</dbReference>
<dbReference type="SMART" id="SM00453">
    <property type="entry name" value="WSN"/>
    <property type="match status" value="1"/>
</dbReference>
<dbReference type="InterPro" id="IPR003125">
    <property type="entry name" value="WSN"/>
</dbReference>
<feature type="domain" description="BRCT" evidence="4">
    <location>
        <begin position="1066"/>
        <end position="1089"/>
    </location>
</feature>
<keyword evidence="3" id="KW-0812">Transmembrane</keyword>
<dbReference type="SUPFAM" id="SSF48403">
    <property type="entry name" value="Ankyrin repeat"/>
    <property type="match status" value="1"/>
</dbReference>
<feature type="repeat" description="ANK" evidence="1">
    <location>
        <begin position="920"/>
        <end position="952"/>
    </location>
</feature>
<dbReference type="AlphaFoldDB" id="A0A6A5HI80"/>
<sequence>MFLHQVRLIFLPLKPIPYLSEPTELQLVTEDFLTLARITNAIFLQASLIRKNLDVRETIAELLKIDQADLSGILDIDSQSALSKVEELKKKSSNIWKATMTPDSSVGYIIDDLNKVWEVLNENRVSPLVANISADELNAAVISVAENISEFSNACKIAELRSLRSRTFKYSEQSLDVDEDDASEDLRKFGKYLKCFKKCFDFVNSFSKSLQDASFWDIYKMYELTYKASRMFFETNSLNKYIPKLINDLAITKELREYWKNSGNSGSEILKSLGSYEDHDSKLEPTPPVLTVAFRTPQEMLQINKDLENPWFQKHFIRGSKAVDNLKKSLEPLRPISESVQNLSKLWESFDVLMKSGPAKLRVKKVASILTTLELMVKNQSLLTHDDFLATSSKILIDCTIKPDDGFTRLQKNFEKHEKPLKKVREELRNLQDRFDLFGKTINTRKANFDIIDSCLNALEITVQSSRKGSTKKMTALQNAIRSFSNCTASRQMTLKLIDLIAIFREYLDSFNNFETAYTKFQIEMNRRETLSNSGEIVQFSEVLEKSKVNETLNCLMLKNFEPEKLMQSITFARTFSDFPNQEKLDTAKTFLETLQNIQASLKTVENNFNLTGNRTKRAAVPSNPVLTLNNSRFHSEDMGICAIALSNMVDVQAKRGDLLKIKKFTGRVGEKIDSGGVVLKNFKNPEASIRTLLEQVDEVNEMAKKLRNKVPSKEAEIFNTVAGIDGIIGNREILWKMWKENKGKQEFINAEKEINTLISLNLDFQTYQSRLLDGRFTVITLKKYFDEIFGHVKKSNPNEKTKVVVEKHTPIVLIILIVVGVLLLLIIGVIVIYGLTKKGREKYKNLYLFYFGKPDEFEKRWRYSVRGLQDGAHLSSDLQSFMDKVNGENALLSSIHEINKTNMLIALKRGVYINAYNKFGNTALHSATKGGHPELVDALIRHGADRTLLNVENRTPEQMIPFKFQILYPERAERYEQIQNIYKKYQKKKYKIRVPEVFPLTSYRIWIEDRTDDKLTNQFMDVFQSITSIEASALTTHCVMKTDENGVLVTDNTNLLFWIFNGSIIVKEQWMIDCIQDQKLIQQDFKYLIEKVQFKGVLYDNVLQWSEAMAKGDVPYLYGVQVAIAMKACSNIVTLSALITNHGGILLDQFPDKSNYNSGSHPYMHSHLGPLFVLHDGETDLSKFKDDKMFTLFTEDEFIAFMLRRDIKKDSSENPICVLREQE</sequence>
<dbReference type="EMBL" id="WUAV01000002">
    <property type="protein sequence ID" value="KAF1766821.1"/>
    <property type="molecule type" value="Genomic_DNA"/>
</dbReference>
<dbReference type="SMART" id="SM00248">
    <property type="entry name" value="ANK"/>
    <property type="match status" value="2"/>
</dbReference>
<proteinExistence type="predicted"/>
<keyword evidence="3" id="KW-0472">Membrane</keyword>
<dbReference type="GeneID" id="9804387"/>
<dbReference type="Proteomes" id="UP000483820">
    <property type="component" value="Chromosome II"/>
</dbReference>
<dbReference type="Gene3D" id="1.25.40.20">
    <property type="entry name" value="Ankyrin repeat-containing domain"/>
    <property type="match status" value="1"/>
</dbReference>
<name>A0A6A5HI80_CAERE</name>
<organism evidence="5 6">
    <name type="scientific">Caenorhabditis remanei</name>
    <name type="common">Caenorhabditis vulgaris</name>
    <dbReference type="NCBI Taxonomy" id="31234"/>
    <lineage>
        <taxon>Eukaryota</taxon>
        <taxon>Metazoa</taxon>
        <taxon>Ecdysozoa</taxon>
        <taxon>Nematoda</taxon>
        <taxon>Chromadorea</taxon>
        <taxon>Rhabditida</taxon>
        <taxon>Rhabditina</taxon>
        <taxon>Rhabditomorpha</taxon>
        <taxon>Rhabditoidea</taxon>
        <taxon>Rhabditidae</taxon>
        <taxon>Peloderinae</taxon>
        <taxon>Caenorhabditis</taxon>
    </lineage>
</organism>
<evidence type="ECO:0000256" key="2">
    <source>
        <dbReference type="SAM" id="Coils"/>
    </source>
</evidence>
<dbReference type="Pfam" id="PF02206">
    <property type="entry name" value="WSN"/>
    <property type="match status" value="1"/>
</dbReference>
<protein>
    <recommendedName>
        <fullName evidence="4">BRCT domain-containing protein</fullName>
    </recommendedName>
</protein>
<dbReference type="CTD" id="9804387"/>
<evidence type="ECO:0000256" key="1">
    <source>
        <dbReference type="PROSITE-ProRule" id="PRU00023"/>
    </source>
</evidence>
<dbReference type="PROSITE" id="PS50172">
    <property type="entry name" value="BRCT"/>
    <property type="match status" value="1"/>
</dbReference>
<gene>
    <name evidence="5" type="ORF">GCK72_006779</name>
</gene>
<keyword evidence="1" id="KW-0040">ANK repeat</keyword>
<dbReference type="InterPro" id="IPR002110">
    <property type="entry name" value="Ankyrin_rpt"/>
</dbReference>
<dbReference type="KEGG" id="crq:GCK72_006779"/>
<feature type="coiled-coil region" evidence="2">
    <location>
        <begin position="690"/>
        <end position="717"/>
    </location>
</feature>
<dbReference type="InterPro" id="IPR036420">
    <property type="entry name" value="BRCT_dom_sf"/>
</dbReference>
<dbReference type="InterPro" id="IPR001357">
    <property type="entry name" value="BRCT_dom"/>
</dbReference>
<keyword evidence="3" id="KW-1133">Transmembrane helix</keyword>
<evidence type="ECO:0000256" key="3">
    <source>
        <dbReference type="SAM" id="Phobius"/>
    </source>
</evidence>
<reference evidence="5 6" key="1">
    <citation type="submission" date="2019-12" db="EMBL/GenBank/DDBJ databases">
        <title>Chromosome-level assembly of the Caenorhabditis remanei genome.</title>
        <authorList>
            <person name="Teterina A.A."/>
            <person name="Willis J.H."/>
            <person name="Phillips P.C."/>
        </authorList>
    </citation>
    <scope>NUCLEOTIDE SEQUENCE [LARGE SCALE GENOMIC DNA]</scope>
    <source>
        <strain evidence="5 6">PX506</strain>
        <tissue evidence="5">Whole organism</tissue>
    </source>
</reference>
<accession>A0A6A5HI80</accession>
<dbReference type="PROSITE" id="PS50088">
    <property type="entry name" value="ANK_REPEAT"/>
    <property type="match status" value="1"/>
</dbReference>
<keyword evidence="2" id="KW-0175">Coiled coil</keyword>
<dbReference type="Gene3D" id="3.40.50.10190">
    <property type="entry name" value="BRCT domain"/>
    <property type="match status" value="1"/>
</dbReference>
<dbReference type="PROSITE" id="PS50297">
    <property type="entry name" value="ANK_REP_REGION"/>
    <property type="match status" value="1"/>
</dbReference>
<dbReference type="Pfam" id="PF00023">
    <property type="entry name" value="Ank"/>
    <property type="match status" value="1"/>
</dbReference>
<comment type="caution">
    <text evidence="5">The sequence shown here is derived from an EMBL/GenBank/DDBJ whole genome shotgun (WGS) entry which is preliminary data.</text>
</comment>
<evidence type="ECO:0000313" key="5">
    <source>
        <dbReference type="EMBL" id="KAF1766821.1"/>
    </source>
</evidence>
<dbReference type="PANTHER" id="PTHR22956">
    <property type="entry name" value="ANKYRIN REPEAT-CONTAINING PROTEIN F37A4.4-RELATED-RELATED"/>
    <property type="match status" value="1"/>
</dbReference>
<evidence type="ECO:0000259" key="4">
    <source>
        <dbReference type="PROSITE" id="PS50172"/>
    </source>
</evidence>
<dbReference type="SMART" id="SM00292">
    <property type="entry name" value="BRCT"/>
    <property type="match status" value="1"/>
</dbReference>
<dbReference type="Pfam" id="PF00533">
    <property type="entry name" value="BRCT"/>
    <property type="match status" value="1"/>
</dbReference>
<dbReference type="InterPro" id="IPR053345">
    <property type="entry name" value="Ankyrin_repeat-containing"/>
</dbReference>
<dbReference type="RefSeq" id="XP_053589981.1">
    <property type="nucleotide sequence ID" value="XM_053725787.1"/>
</dbReference>
<dbReference type="PANTHER" id="PTHR22956:SF14">
    <property type="entry name" value="BRCT DOMAIN-CONTAINING PROTEIN"/>
    <property type="match status" value="1"/>
</dbReference>
<dbReference type="InterPro" id="IPR036770">
    <property type="entry name" value="Ankyrin_rpt-contain_sf"/>
</dbReference>